<dbReference type="GO" id="GO:0019464">
    <property type="term" value="P:glycine decarboxylation via glycine cleavage system"/>
    <property type="evidence" value="ECO:0007669"/>
    <property type="project" value="TreeGrafter"/>
</dbReference>
<proteinExistence type="predicted"/>
<dbReference type="GO" id="GO:0004375">
    <property type="term" value="F:glycine dehydrogenase (decarboxylating) activity"/>
    <property type="evidence" value="ECO:0007669"/>
    <property type="project" value="UniProtKB-EC"/>
</dbReference>
<dbReference type="GO" id="GO:0030170">
    <property type="term" value="F:pyridoxal phosphate binding"/>
    <property type="evidence" value="ECO:0007669"/>
    <property type="project" value="TreeGrafter"/>
</dbReference>
<dbReference type="EMBL" id="LJCR01003783">
    <property type="protein sequence ID" value="KPV43005.1"/>
    <property type="molecule type" value="Genomic_DNA"/>
</dbReference>
<dbReference type="InterPro" id="IPR015424">
    <property type="entry name" value="PyrdxlP-dep_Trfase"/>
</dbReference>
<dbReference type="SUPFAM" id="SSF53383">
    <property type="entry name" value="PLP-dependent transferases"/>
    <property type="match status" value="1"/>
</dbReference>
<dbReference type="EC" id="1.4.4.2" evidence="1"/>
<dbReference type="Gene3D" id="6.20.440.10">
    <property type="match status" value="1"/>
</dbReference>
<dbReference type="GO" id="GO:0016594">
    <property type="term" value="F:glycine binding"/>
    <property type="evidence" value="ECO:0007669"/>
    <property type="project" value="TreeGrafter"/>
</dbReference>
<dbReference type="GO" id="GO:0005960">
    <property type="term" value="C:glycine cleavage complex"/>
    <property type="evidence" value="ECO:0007669"/>
    <property type="project" value="TreeGrafter"/>
</dbReference>
<keyword evidence="2" id="KW-1185">Reference proteome</keyword>
<dbReference type="PANTHER" id="PTHR11773">
    <property type="entry name" value="GLYCINE DEHYDROGENASE, DECARBOXYLATING"/>
    <property type="match status" value="1"/>
</dbReference>
<gene>
    <name evidence="1" type="ORF">SE17_44380</name>
</gene>
<comment type="caution">
    <text evidence="1">The sequence shown here is derived from an EMBL/GenBank/DDBJ whole genome shotgun (WGS) entry which is preliminary data.</text>
</comment>
<name>A0A0N8PP08_9CHLR</name>
<protein>
    <submittedName>
        <fullName evidence="1">Glycine dehydrogenase</fullName>
        <ecNumber evidence="1">1.4.4.2</ecNumber>
    </submittedName>
</protein>
<dbReference type="Proteomes" id="UP000050509">
    <property type="component" value="Unassembled WGS sequence"/>
</dbReference>
<keyword evidence="1" id="KW-0560">Oxidoreductase</keyword>
<evidence type="ECO:0000313" key="1">
    <source>
        <dbReference type="EMBL" id="KPV43005.1"/>
    </source>
</evidence>
<accession>A0A0N8PP08</accession>
<dbReference type="PANTHER" id="PTHR11773:SF1">
    <property type="entry name" value="GLYCINE DEHYDROGENASE (DECARBOXYLATING), MITOCHONDRIAL"/>
    <property type="match status" value="1"/>
</dbReference>
<dbReference type="InterPro" id="IPR020581">
    <property type="entry name" value="GDC_P"/>
</dbReference>
<organism evidence="1 2">
    <name type="scientific">Kouleothrix aurantiaca</name>
    <dbReference type="NCBI Taxonomy" id="186479"/>
    <lineage>
        <taxon>Bacteria</taxon>
        <taxon>Bacillati</taxon>
        <taxon>Chloroflexota</taxon>
        <taxon>Chloroflexia</taxon>
        <taxon>Chloroflexales</taxon>
        <taxon>Roseiflexineae</taxon>
        <taxon>Roseiflexaceae</taxon>
        <taxon>Kouleothrix</taxon>
    </lineage>
</organism>
<feature type="non-terminal residue" evidence="1">
    <location>
        <position position="112"/>
    </location>
</feature>
<dbReference type="AlphaFoldDB" id="A0A0N8PP08"/>
<evidence type="ECO:0000313" key="2">
    <source>
        <dbReference type="Proteomes" id="UP000050509"/>
    </source>
</evidence>
<sequence>MNTYEPPIFELSAPGKHGANLPALDVPAAELPASLLRGDYLAAMPELSETEVMRHFTRISQRNYCIDTGMYPLGSCTMKYNPKIHEEVARLSGFAGAHPLQGDALSQGALRL</sequence>
<reference evidence="1 2" key="1">
    <citation type="submission" date="2015-09" db="EMBL/GenBank/DDBJ databases">
        <title>Draft genome sequence of Kouleothrix aurantiaca JCM 19913.</title>
        <authorList>
            <person name="Hemp J."/>
        </authorList>
    </citation>
    <scope>NUCLEOTIDE SEQUENCE [LARGE SCALE GENOMIC DNA]</scope>
    <source>
        <strain evidence="1 2">COM-B</strain>
    </source>
</reference>
<dbReference type="GO" id="GO:0005829">
    <property type="term" value="C:cytosol"/>
    <property type="evidence" value="ECO:0007669"/>
    <property type="project" value="TreeGrafter"/>
</dbReference>